<feature type="domain" description="Solute-binding protein family 3/N-terminal" evidence="5">
    <location>
        <begin position="48"/>
        <end position="276"/>
    </location>
</feature>
<evidence type="ECO:0000313" key="6">
    <source>
        <dbReference type="EMBL" id="AVZ71145.1"/>
    </source>
</evidence>
<dbReference type="InterPro" id="IPR051455">
    <property type="entry name" value="Bact_solute-bind_prot3"/>
</dbReference>
<reference evidence="6 7" key="1">
    <citation type="submission" date="2018-01" db="EMBL/GenBank/DDBJ databases">
        <title>Complete genome sequence of Streptomyces lunaelactis MM109T, a Ferroverdin A producer isolated from cave moonmilk deposits.</title>
        <authorList>
            <person name="Naome A."/>
            <person name="Martinet L."/>
            <person name="Maciejewska M."/>
            <person name="Anderssen S."/>
            <person name="Adam D."/>
            <person name="Tenconi E."/>
            <person name="Deflandre B."/>
            <person name="Arguelles-Arias A."/>
            <person name="Calusinska M."/>
            <person name="Copieters W."/>
            <person name="Karim L."/>
            <person name="Hanikenne M."/>
            <person name="Baurain D."/>
            <person name="van Wezel G."/>
            <person name="Smargiasso N."/>
            <person name="de Pauw E."/>
            <person name="Delfosse P."/>
            <person name="Rigali S."/>
        </authorList>
    </citation>
    <scope>NUCLEOTIDE SEQUENCE [LARGE SCALE GENOMIC DNA]</scope>
    <source>
        <strain evidence="6 7">MM109</strain>
    </source>
</reference>
<dbReference type="Proteomes" id="UP000244201">
    <property type="component" value="Chromosome"/>
</dbReference>
<dbReference type="EMBL" id="CP026304">
    <property type="protein sequence ID" value="AVZ71145.1"/>
    <property type="molecule type" value="Genomic_DNA"/>
</dbReference>
<feature type="region of interest" description="Disordered" evidence="4">
    <location>
        <begin position="277"/>
        <end position="302"/>
    </location>
</feature>
<evidence type="ECO:0000313" key="7">
    <source>
        <dbReference type="Proteomes" id="UP000244201"/>
    </source>
</evidence>
<evidence type="ECO:0000256" key="3">
    <source>
        <dbReference type="ARBA" id="ARBA00022729"/>
    </source>
</evidence>
<dbReference type="GO" id="GO:0005576">
    <property type="term" value="C:extracellular region"/>
    <property type="evidence" value="ECO:0007669"/>
    <property type="project" value="TreeGrafter"/>
</dbReference>
<keyword evidence="3" id="KW-0732">Signal</keyword>
<keyword evidence="7" id="KW-1185">Reference proteome</keyword>
<dbReference type="Gene3D" id="3.40.190.10">
    <property type="entry name" value="Periplasmic binding protein-like II"/>
    <property type="match status" value="2"/>
</dbReference>
<evidence type="ECO:0000256" key="2">
    <source>
        <dbReference type="ARBA" id="ARBA00022448"/>
    </source>
</evidence>
<dbReference type="InterPro" id="IPR001638">
    <property type="entry name" value="Solute-binding_3/MltF_N"/>
</dbReference>
<dbReference type="GO" id="GO:0006865">
    <property type="term" value="P:amino acid transport"/>
    <property type="evidence" value="ECO:0007669"/>
    <property type="project" value="TreeGrafter"/>
</dbReference>
<comment type="similarity">
    <text evidence="1">Belongs to the bacterial solute-binding protein 3 family.</text>
</comment>
<dbReference type="KEGG" id="slk:SLUN_01640"/>
<dbReference type="SUPFAM" id="SSF53850">
    <property type="entry name" value="Periplasmic binding protein-like II"/>
    <property type="match status" value="1"/>
</dbReference>
<evidence type="ECO:0000256" key="1">
    <source>
        <dbReference type="ARBA" id="ARBA00010333"/>
    </source>
</evidence>
<dbReference type="PANTHER" id="PTHR30085:SF6">
    <property type="entry name" value="ABC TRANSPORTER GLUTAMINE-BINDING PROTEIN GLNH"/>
    <property type="match status" value="1"/>
</dbReference>
<gene>
    <name evidence="6" type="ORF">SLUN_01640</name>
</gene>
<protein>
    <submittedName>
        <fullName evidence="6">Glutamate-binding protein</fullName>
    </submittedName>
</protein>
<dbReference type="AlphaFoldDB" id="A0A2R4SW98"/>
<name>A0A2R4SW98_9ACTN</name>
<dbReference type="OrthoDB" id="3229768at2"/>
<dbReference type="PANTHER" id="PTHR30085">
    <property type="entry name" value="AMINO ACID ABC TRANSPORTER PERMEASE"/>
    <property type="match status" value="1"/>
</dbReference>
<evidence type="ECO:0000259" key="5">
    <source>
        <dbReference type="SMART" id="SM00062"/>
    </source>
</evidence>
<accession>A0A2R4SW98</accession>
<dbReference type="SMART" id="SM00062">
    <property type="entry name" value="PBPb"/>
    <property type="match status" value="1"/>
</dbReference>
<evidence type="ECO:0000256" key="4">
    <source>
        <dbReference type="SAM" id="MobiDB-lite"/>
    </source>
</evidence>
<dbReference type="PROSITE" id="PS51257">
    <property type="entry name" value="PROKAR_LIPOPROTEIN"/>
    <property type="match status" value="1"/>
</dbReference>
<sequence length="302" mass="33155">MSRIPLPQRRIRPLSPRLTRGGAVSLVALVGLLSCSAEPEPEFLGRERVTVAMHNDLPGLSHVDDHGHSGLDYLLFKHVREELDVEFSDPVPVSSRDRVAQLVSKRADMTIASFSITPERMLEIDFVGPYLKTWQGFLVGPDGADVQTMDDLRGKRVCTWDGTTSQKTVDDSRVTSEWEPVVKDDASDCIEALLGGQVAAVSTDQTILYGFAQHHAKDGLRVVPDLKVGAPQYYGIGIPKGHRADCLELASWLKTYVGSSTWSKDIDTSLPLLAEGDPERINEHKPSTDAIDARSCRDKASP</sequence>
<organism evidence="6 7">
    <name type="scientific">Streptomyces lunaelactis</name>
    <dbReference type="NCBI Taxonomy" id="1535768"/>
    <lineage>
        <taxon>Bacteria</taxon>
        <taxon>Bacillati</taxon>
        <taxon>Actinomycetota</taxon>
        <taxon>Actinomycetes</taxon>
        <taxon>Kitasatosporales</taxon>
        <taxon>Streptomycetaceae</taxon>
        <taxon>Streptomyces</taxon>
    </lineage>
</organism>
<dbReference type="Pfam" id="PF00497">
    <property type="entry name" value="SBP_bac_3"/>
    <property type="match status" value="1"/>
</dbReference>
<dbReference type="GO" id="GO:0030288">
    <property type="term" value="C:outer membrane-bounded periplasmic space"/>
    <property type="evidence" value="ECO:0007669"/>
    <property type="project" value="TreeGrafter"/>
</dbReference>
<proteinExistence type="inferred from homology"/>
<keyword evidence="2" id="KW-0813">Transport</keyword>